<dbReference type="PANTHER" id="PTHR34477:SF5">
    <property type="entry name" value="BSL5627 PROTEIN"/>
    <property type="match status" value="1"/>
</dbReference>
<gene>
    <name evidence="2" type="ORF">MNBD_ALPHA04-838</name>
</gene>
<dbReference type="Gene3D" id="3.40.1440.10">
    <property type="entry name" value="GIY-YIG endonuclease"/>
    <property type="match status" value="1"/>
</dbReference>
<organism evidence="2">
    <name type="scientific">hydrothermal vent metagenome</name>
    <dbReference type="NCBI Taxonomy" id="652676"/>
    <lineage>
        <taxon>unclassified sequences</taxon>
        <taxon>metagenomes</taxon>
        <taxon>ecological metagenomes</taxon>
    </lineage>
</organism>
<proteinExistence type="predicted"/>
<dbReference type="CDD" id="cd10448">
    <property type="entry name" value="GIY-YIG_unchar_3"/>
    <property type="match status" value="1"/>
</dbReference>
<evidence type="ECO:0000259" key="1">
    <source>
        <dbReference type="PROSITE" id="PS50164"/>
    </source>
</evidence>
<dbReference type="PROSITE" id="PS50164">
    <property type="entry name" value="GIY_YIG"/>
    <property type="match status" value="1"/>
</dbReference>
<reference evidence="2" key="1">
    <citation type="submission" date="2018-06" db="EMBL/GenBank/DDBJ databases">
        <authorList>
            <person name="Zhirakovskaya E."/>
        </authorList>
    </citation>
    <scope>NUCLEOTIDE SEQUENCE</scope>
</reference>
<dbReference type="InterPro" id="IPR035901">
    <property type="entry name" value="GIY-YIG_endonuc_sf"/>
</dbReference>
<name>A0A3B0RW48_9ZZZZ</name>
<sequence>MANKRNGTVCTGVTSNLPQRVWQHREEVADGFTKRYGCKILVWFEMHATMDAAITREKQIKGRIAEEEVGVN</sequence>
<dbReference type="AlphaFoldDB" id="A0A3B0RW48"/>
<feature type="domain" description="GIY-YIG" evidence="1">
    <location>
        <begin position="1"/>
        <end position="71"/>
    </location>
</feature>
<dbReference type="SUPFAM" id="SSF82771">
    <property type="entry name" value="GIY-YIG endonuclease"/>
    <property type="match status" value="1"/>
</dbReference>
<protein>
    <submittedName>
        <fullName evidence="2">Excinuclease ABC, C subunit-like</fullName>
    </submittedName>
</protein>
<dbReference type="EMBL" id="UOEF01000231">
    <property type="protein sequence ID" value="VAV96497.1"/>
    <property type="molecule type" value="Genomic_DNA"/>
</dbReference>
<dbReference type="Pfam" id="PF01541">
    <property type="entry name" value="GIY-YIG"/>
    <property type="match status" value="1"/>
</dbReference>
<dbReference type="PANTHER" id="PTHR34477">
    <property type="entry name" value="UPF0213 PROTEIN YHBQ"/>
    <property type="match status" value="1"/>
</dbReference>
<dbReference type="InterPro" id="IPR000305">
    <property type="entry name" value="GIY-YIG_endonuc"/>
</dbReference>
<accession>A0A3B0RW48</accession>
<evidence type="ECO:0000313" key="2">
    <source>
        <dbReference type="EMBL" id="VAV96497.1"/>
    </source>
</evidence>
<dbReference type="InterPro" id="IPR050190">
    <property type="entry name" value="UPF0213_domain"/>
</dbReference>